<organism evidence="5 6">
    <name type="scientific">Thelonectria olida</name>
    <dbReference type="NCBI Taxonomy" id="1576542"/>
    <lineage>
        <taxon>Eukaryota</taxon>
        <taxon>Fungi</taxon>
        <taxon>Dikarya</taxon>
        <taxon>Ascomycota</taxon>
        <taxon>Pezizomycotina</taxon>
        <taxon>Sordariomycetes</taxon>
        <taxon>Hypocreomycetidae</taxon>
        <taxon>Hypocreales</taxon>
        <taxon>Nectriaceae</taxon>
        <taxon>Thelonectria</taxon>
    </lineage>
</organism>
<dbReference type="GO" id="GO:0000981">
    <property type="term" value="F:DNA-binding transcription factor activity, RNA polymerase II-specific"/>
    <property type="evidence" value="ECO:0007669"/>
    <property type="project" value="InterPro"/>
</dbReference>
<evidence type="ECO:0000256" key="1">
    <source>
        <dbReference type="ARBA" id="ARBA00022723"/>
    </source>
</evidence>
<dbReference type="PANTHER" id="PTHR46910:SF23">
    <property type="entry name" value="THIAMINE REPRESSIBLE GENES REGULATORY PROTEIN THI1"/>
    <property type="match status" value="1"/>
</dbReference>
<feature type="region of interest" description="Disordered" evidence="3">
    <location>
        <begin position="1"/>
        <end position="38"/>
    </location>
</feature>
<dbReference type="SMART" id="SM00066">
    <property type="entry name" value="GAL4"/>
    <property type="match status" value="1"/>
</dbReference>
<feature type="region of interest" description="Disordered" evidence="3">
    <location>
        <begin position="140"/>
        <end position="173"/>
    </location>
</feature>
<comment type="caution">
    <text evidence="5">The sequence shown here is derived from an EMBL/GenBank/DDBJ whole genome shotgun (WGS) entry which is preliminary data.</text>
</comment>
<keyword evidence="2" id="KW-0539">Nucleus</keyword>
<dbReference type="GO" id="GO:0006351">
    <property type="term" value="P:DNA-templated transcription"/>
    <property type="evidence" value="ECO:0007669"/>
    <property type="project" value="InterPro"/>
</dbReference>
<evidence type="ECO:0000256" key="3">
    <source>
        <dbReference type="SAM" id="MobiDB-lite"/>
    </source>
</evidence>
<gene>
    <name evidence="5" type="ORF">B0T10DRAFT_442536</name>
</gene>
<feature type="domain" description="Zn(2)-C6 fungal-type" evidence="4">
    <location>
        <begin position="46"/>
        <end position="75"/>
    </location>
</feature>
<dbReference type="Proteomes" id="UP000777438">
    <property type="component" value="Unassembled WGS sequence"/>
</dbReference>
<reference evidence="5 6" key="1">
    <citation type="journal article" date="2021" name="Nat. Commun.">
        <title>Genetic determinants of endophytism in the Arabidopsis root mycobiome.</title>
        <authorList>
            <person name="Mesny F."/>
            <person name="Miyauchi S."/>
            <person name="Thiergart T."/>
            <person name="Pickel B."/>
            <person name="Atanasova L."/>
            <person name="Karlsson M."/>
            <person name="Huettel B."/>
            <person name="Barry K.W."/>
            <person name="Haridas S."/>
            <person name="Chen C."/>
            <person name="Bauer D."/>
            <person name="Andreopoulos W."/>
            <person name="Pangilinan J."/>
            <person name="LaButti K."/>
            <person name="Riley R."/>
            <person name="Lipzen A."/>
            <person name="Clum A."/>
            <person name="Drula E."/>
            <person name="Henrissat B."/>
            <person name="Kohler A."/>
            <person name="Grigoriev I.V."/>
            <person name="Martin F.M."/>
            <person name="Hacquard S."/>
        </authorList>
    </citation>
    <scope>NUCLEOTIDE SEQUENCE [LARGE SCALE GENOMIC DNA]</scope>
    <source>
        <strain evidence="5 6">MPI-CAGE-CH-0241</strain>
    </source>
</reference>
<feature type="compositionally biased region" description="Low complexity" evidence="3">
    <location>
        <begin position="140"/>
        <end position="150"/>
    </location>
</feature>
<dbReference type="InterPro" id="IPR007219">
    <property type="entry name" value="XnlR_reg_dom"/>
</dbReference>
<evidence type="ECO:0000313" key="5">
    <source>
        <dbReference type="EMBL" id="KAH6887512.1"/>
    </source>
</evidence>
<dbReference type="GO" id="GO:0003677">
    <property type="term" value="F:DNA binding"/>
    <property type="evidence" value="ECO:0007669"/>
    <property type="project" value="InterPro"/>
</dbReference>
<evidence type="ECO:0000259" key="4">
    <source>
        <dbReference type="PROSITE" id="PS50048"/>
    </source>
</evidence>
<feature type="compositionally biased region" description="Pro residues" evidence="3">
    <location>
        <begin position="151"/>
        <end position="161"/>
    </location>
</feature>
<dbReference type="OrthoDB" id="3266505at2759"/>
<dbReference type="CDD" id="cd12148">
    <property type="entry name" value="fungal_TF_MHR"/>
    <property type="match status" value="1"/>
</dbReference>
<dbReference type="InterPro" id="IPR050987">
    <property type="entry name" value="AtrR-like"/>
</dbReference>
<accession>A0A9P8W173</accession>
<dbReference type="AlphaFoldDB" id="A0A9P8W173"/>
<dbReference type="Gene3D" id="4.10.240.10">
    <property type="entry name" value="Zn(2)-C6 fungal-type DNA-binding domain"/>
    <property type="match status" value="1"/>
</dbReference>
<evidence type="ECO:0000256" key="2">
    <source>
        <dbReference type="ARBA" id="ARBA00023242"/>
    </source>
</evidence>
<sequence length="721" mass="79541">MFESPSPDPAADASRSISGRGAQPSPSRPRVEVTAAVSRTRRATRACDNCRRLKEKCNGGAPCDRCNKSGRQCIFTNAFRRTRNPQNPGPPRSKPPPTLNSVDPATFFEVERIRTLEHIVQHFTGIEQCTTSNLQEVVASLHSGSSSPHSPNQPGPAPSTNPPGYDEFSHSDFSRRVQQKMESQSEACQKELDYGVIAAQQLLSRDSVVQEAISLFPPSEVAALLLDVFFHVAQTNYFYVDEDLMRHKLSDFYAQTSPLTIIDAPWVCTTLMVFAVGTQFAHLASSDNSPTSTTRNPIHISSVMDDTLALAFFRKATSLVPDVLTIGSPQSVQAFGLLGIYALPLDPAGLSCTYFGIAIKIATHNGMHKKCLDHKTKEAEIRNRVWWTVYTLERRISILHGRPVSISRSEVDAEVPVDFPDLQPPGRVNTFHNVMAQRGITEIMADARDAILDLKKADGKKIAIMAQNVLNVKQNLDTLWGSLPEDIHCKDLTPGKPLFRSNIHLALTYHLVHIFIGRSFIFDESALQPGDSHVQEWVTIKDELIEDSVKSAVASIELCQILQDEFGLSKSSYTEFTSCCAAVLALVARRILTETSSLKQHCHQGVALLKNMSSGVFAKSCEKRGLEILEMALRKLDGTHRASPSMNGTGYNEFRNWVAMQQIVPGEDHVFPLVGWASESGPAPEMMGQGRMNVGQEFMPSTLADLSSLPGLDEWFQHSMG</sequence>
<dbReference type="Pfam" id="PF00172">
    <property type="entry name" value="Zn_clus"/>
    <property type="match status" value="1"/>
</dbReference>
<dbReference type="PROSITE" id="PS00463">
    <property type="entry name" value="ZN2_CY6_FUNGAL_1"/>
    <property type="match status" value="1"/>
</dbReference>
<dbReference type="SMART" id="SM00906">
    <property type="entry name" value="Fungal_trans"/>
    <property type="match status" value="1"/>
</dbReference>
<dbReference type="GO" id="GO:0008270">
    <property type="term" value="F:zinc ion binding"/>
    <property type="evidence" value="ECO:0007669"/>
    <property type="project" value="InterPro"/>
</dbReference>
<protein>
    <submittedName>
        <fullName evidence="5">Fungal-specific transcription factor domain-containing protein</fullName>
    </submittedName>
</protein>
<proteinExistence type="predicted"/>
<dbReference type="CDD" id="cd00067">
    <property type="entry name" value="GAL4"/>
    <property type="match status" value="1"/>
</dbReference>
<dbReference type="SUPFAM" id="SSF57701">
    <property type="entry name" value="Zn2/Cys6 DNA-binding domain"/>
    <property type="match status" value="1"/>
</dbReference>
<dbReference type="Pfam" id="PF04082">
    <property type="entry name" value="Fungal_trans"/>
    <property type="match status" value="1"/>
</dbReference>
<dbReference type="InterPro" id="IPR001138">
    <property type="entry name" value="Zn2Cys6_DnaBD"/>
</dbReference>
<feature type="region of interest" description="Disordered" evidence="3">
    <location>
        <begin position="77"/>
        <end position="102"/>
    </location>
</feature>
<dbReference type="PROSITE" id="PS50048">
    <property type="entry name" value="ZN2_CY6_FUNGAL_2"/>
    <property type="match status" value="1"/>
</dbReference>
<dbReference type="InterPro" id="IPR036864">
    <property type="entry name" value="Zn2-C6_fun-type_DNA-bd_sf"/>
</dbReference>
<name>A0A9P8W173_9HYPO</name>
<evidence type="ECO:0000313" key="6">
    <source>
        <dbReference type="Proteomes" id="UP000777438"/>
    </source>
</evidence>
<dbReference type="PANTHER" id="PTHR46910">
    <property type="entry name" value="TRANSCRIPTION FACTOR PDR1"/>
    <property type="match status" value="1"/>
</dbReference>
<feature type="compositionally biased region" description="Pro residues" evidence="3">
    <location>
        <begin position="87"/>
        <end position="98"/>
    </location>
</feature>
<keyword evidence="6" id="KW-1185">Reference proteome</keyword>
<dbReference type="EMBL" id="JAGPYM010000014">
    <property type="protein sequence ID" value="KAH6887512.1"/>
    <property type="molecule type" value="Genomic_DNA"/>
</dbReference>
<keyword evidence="1" id="KW-0479">Metal-binding</keyword>